<dbReference type="EMBL" id="JAGINP010000012">
    <property type="protein sequence ID" value="MBP2293720.1"/>
    <property type="molecule type" value="Genomic_DNA"/>
</dbReference>
<gene>
    <name evidence="1" type="ORF">J2851_003504</name>
</gene>
<organism evidence="1 2">
    <name type="scientific">Azospirillum rugosum</name>
    <dbReference type="NCBI Taxonomy" id="416170"/>
    <lineage>
        <taxon>Bacteria</taxon>
        <taxon>Pseudomonadati</taxon>
        <taxon>Pseudomonadota</taxon>
        <taxon>Alphaproteobacteria</taxon>
        <taxon>Rhodospirillales</taxon>
        <taxon>Azospirillaceae</taxon>
        <taxon>Azospirillum</taxon>
    </lineage>
</organism>
<reference evidence="1 2" key="1">
    <citation type="submission" date="2021-03" db="EMBL/GenBank/DDBJ databases">
        <title>Genomic Encyclopedia of Type Strains, Phase III (KMG-III): the genomes of soil and plant-associated and newly described type strains.</title>
        <authorList>
            <person name="Whitman W."/>
        </authorList>
    </citation>
    <scope>NUCLEOTIDE SEQUENCE [LARGE SCALE GENOMIC DNA]</scope>
    <source>
        <strain evidence="1 2">IMMIB AFH-6</strain>
    </source>
</reference>
<name>A0ABS4SMG6_9PROT</name>
<protein>
    <submittedName>
        <fullName evidence="1">Uncharacterized protein</fullName>
    </submittedName>
</protein>
<proteinExistence type="predicted"/>
<dbReference type="RefSeq" id="WP_209767643.1">
    <property type="nucleotide sequence ID" value="NZ_JAGINP010000012.1"/>
</dbReference>
<accession>A0ABS4SMG6</accession>
<evidence type="ECO:0000313" key="1">
    <source>
        <dbReference type="EMBL" id="MBP2293720.1"/>
    </source>
</evidence>
<dbReference type="Proteomes" id="UP000781958">
    <property type="component" value="Unassembled WGS sequence"/>
</dbReference>
<evidence type="ECO:0000313" key="2">
    <source>
        <dbReference type="Proteomes" id="UP000781958"/>
    </source>
</evidence>
<sequence>MASNAVAASIRVIADRRPGAAVSSNRFLANQFLVVATGNRIVKSPCSVPLLACGAAFSGSFLGAF</sequence>
<comment type="caution">
    <text evidence="1">The sequence shown here is derived from an EMBL/GenBank/DDBJ whole genome shotgun (WGS) entry which is preliminary data.</text>
</comment>
<keyword evidence="2" id="KW-1185">Reference proteome</keyword>